<keyword evidence="2" id="KW-0472">Membrane</keyword>
<evidence type="ECO:0000256" key="2">
    <source>
        <dbReference type="ARBA" id="ARBA00023136"/>
    </source>
</evidence>
<dbReference type="Gene3D" id="1.25.40.10">
    <property type="entry name" value="Tetratricopeptide repeat domain"/>
    <property type="match status" value="2"/>
</dbReference>
<evidence type="ECO:0000259" key="4">
    <source>
        <dbReference type="Pfam" id="PF13525"/>
    </source>
</evidence>
<keyword evidence="1" id="KW-0732">Signal</keyword>
<keyword evidence="6" id="KW-1185">Reference proteome</keyword>
<sequence>MKLRSGFFPIIVLAVTFLISTASYGKWVWNKDTGWMQPPTGDVGSPEQRYKNALFMLVEQKYVSAIKEFKLIIDGYPDSAYAELSQINIGWAYYLNGDYNRALKAYDTVLREYPGTKRTKEVHEKVFQVGIAQMEMDENAAIRVFEKIIENHPMGPIAPESQIKIADCYFKLGYYEDAVDAYKKFMESYPRNEWIPYVQYQIPLSKFYFEKQQERNYGLLVSAREGFEEYLVTNPHGVYVEDASRMIEEIRVIEARREFEIGEFYLRRKTPSSAAIYFKYVMKDFPDTIWAERAMERLEFLRMIEAIK</sequence>
<organism evidence="5 6">
    <name type="scientific">Kuenenia stuttgartiensis</name>
    <dbReference type="NCBI Taxonomy" id="174633"/>
    <lineage>
        <taxon>Bacteria</taxon>
        <taxon>Pseudomonadati</taxon>
        <taxon>Planctomycetota</taxon>
        <taxon>Candidatus Brocadiia</taxon>
        <taxon>Candidatus Brocadiales</taxon>
        <taxon>Candidatus Brocadiaceae</taxon>
        <taxon>Candidatus Kuenenia</taxon>
    </lineage>
</organism>
<feature type="domain" description="Outer membrane lipoprotein BamD-like" evidence="4">
    <location>
        <begin position="45"/>
        <end position="123"/>
    </location>
</feature>
<dbReference type="PROSITE" id="PS50005">
    <property type="entry name" value="TPR"/>
    <property type="match status" value="2"/>
</dbReference>
<evidence type="ECO:0000313" key="6">
    <source>
        <dbReference type="Proteomes" id="UP000221734"/>
    </source>
</evidence>
<proteinExistence type="predicted"/>
<evidence type="ECO:0000256" key="1">
    <source>
        <dbReference type="ARBA" id="ARBA00022729"/>
    </source>
</evidence>
<dbReference type="KEGG" id="kst:KSMBR1_1201"/>
<feature type="domain" description="Outer membrane lipoprotein BamD-like" evidence="4">
    <location>
        <begin position="136"/>
        <end position="298"/>
    </location>
</feature>
<gene>
    <name evidence="5" type="ORF">KSMBR1_1201</name>
</gene>
<dbReference type="InterPro" id="IPR017689">
    <property type="entry name" value="BamD"/>
</dbReference>
<dbReference type="InterPro" id="IPR011990">
    <property type="entry name" value="TPR-like_helical_dom_sf"/>
</dbReference>
<keyword evidence="3" id="KW-0998">Cell outer membrane</keyword>
<dbReference type="Pfam" id="PF13525">
    <property type="entry name" value="YfiO"/>
    <property type="match status" value="2"/>
</dbReference>
<accession>A0A2C9CDP4</accession>
<dbReference type="SUPFAM" id="SSF48452">
    <property type="entry name" value="TPR-like"/>
    <property type="match status" value="1"/>
</dbReference>
<evidence type="ECO:0000313" key="5">
    <source>
        <dbReference type="EMBL" id="SOH03703.1"/>
    </source>
</evidence>
<dbReference type="Proteomes" id="UP000221734">
    <property type="component" value="Chromosome Kuenenia_stuttgartiensis_MBR1"/>
</dbReference>
<dbReference type="NCBIfam" id="TIGR03302">
    <property type="entry name" value="OM_YfiO"/>
    <property type="match status" value="1"/>
</dbReference>
<dbReference type="SMART" id="SM00028">
    <property type="entry name" value="TPR"/>
    <property type="match status" value="2"/>
</dbReference>
<name>A0A2C9CDP4_KUEST</name>
<reference evidence="6" key="1">
    <citation type="submission" date="2017-10" db="EMBL/GenBank/DDBJ databases">
        <authorList>
            <person name="Frank J."/>
        </authorList>
    </citation>
    <scope>NUCLEOTIDE SEQUENCE [LARGE SCALE GENOMIC DNA]</scope>
</reference>
<dbReference type="EMBL" id="LT934425">
    <property type="protein sequence ID" value="SOH03703.1"/>
    <property type="molecule type" value="Genomic_DNA"/>
</dbReference>
<evidence type="ECO:0000256" key="3">
    <source>
        <dbReference type="ARBA" id="ARBA00023237"/>
    </source>
</evidence>
<dbReference type="RefSeq" id="WP_099324483.1">
    <property type="nucleotide sequence ID" value="NZ_LT934425.1"/>
</dbReference>
<protein>
    <recommendedName>
        <fullName evidence="4">Outer membrane lipoprotein BamD-like domain-containing protein</fullName>
    </recommendedName>
</protein>
<dbReference type="InterPro" id="IPR019734">
    <property type="entry name" value="TPR_rpt"/>
</dbReference>
<dbReference type="InterPro" id="IPR039565">
    <property type="entry name" value="BamD-like"/>
</dbReference>
<dbReference type="AlphaFoldDB" id="A0A2C9CDP4"/>
<dbReference type="OrthoDB" id="250018at2"/>